<dbReference type="KEGG" id="euz:DVS28_a2037"/>
<evidence type="ECO:0000313" key="2">
    <source>
        <dbReference type="EMBL" id="AXV06722.1"/>
    </source>
</evidence>
<evidence type="ECO:0000313" key="3">
    <source>
        <dbReference type="Proteomes" id="UP000264006"/>
    </source>
</evidence>
<sequence length="117" mass="12971">MTRFTEAVIDSQVPYTVYYKELHQLSQDLRHQIAEDERLFVSHIAEVVRDLQASGDLPSDAPPWVVAQGIVGMISWTHRWFRSSGPLTPKEIATVFLDLIGLGQAGLGEPTAEPAQA</sequence>
<gene>
    <name evidence="2" type="ORF">DVS28_a2037</name>
</gene>
<dbReference type="InterPro" id="IPR041490">
    <property type="entry name" value="KstR2_TetR_C"/>
</dbReference>
<dbReference type="SUPFAM" id="SSF48498">
    <property type="entry name" value="Tetracyclin repressor-like, C-terminal domain"/>
    <property type="match status" value="1"/>
</dbReference>
<evidence type="ECO:0000259" key="1">
    <source>
        <dbReference type="Pfam" id="PF17932"/>
    </source>
</evidence>
<dbReference type="AlphaFoldDB" id="A0A346XWX5"/>
<organism evidence="2 3">
    <name type="scientific">Euzebya pacifica</name>
    <dbReference type="NCBI Taxonomy" id="1608957"/>
    <lineage>
        <taxon>Bacteria</taxon>
        <taxon>Bacillati</taxon>
        <taxon>Actinomycetota</taxon>
        <taxon>Nitriliruptoria</taxon>
        <taxon>Euzebyales</taxon>
    </lineage>
</organism>
<proteinExistence type="predicted"/>
<name>A0A346XWX5_9ACTN</name>
<dbReference type="Gene3D" id="1.10.357.10">
    <property type="entry name" value="Tetracycline Repressor, domain 2"/>
    <property type="match status" value="1"/>
</dbReference>
<feature type="domain" description="HTH-type transcriptional repressor KstR2 C-terminal" evidence="1">
    <location>
        <begin position="2"/>
        <end position="100"/>
    </location>
</feature>
<dbReference type="Pfam" id="PF17932">
    <property type="entry name" value="TetR_C_24"/>
    <property type="match status" value="1"/>
</dbReference>
<protein>
    <submittedName>
        <fullName evidence="2">Transcriptional regulator, TetR family</fullName>
    </submittedName>
</protein>
<reference evidence="2 3" key="1">
    <citation type="submission" date="2018-09" db="EMBL/GenBank/DDBJ databases">
        <title>Complete genome sequence of Euzebya sp. DY32-46 isolated from seawater of Pacific Ocean.</title>
        <authorList>
            <person name="Xu L."/>
            <person name="Wu Y.-H."/>
            <person name="Xu X.-W."/>
        </authorList>
    </citation>
    <scope>NUCLEOTIDE SEQUENCE [LARGE SCALE GENOMIC DNA]</scope>
    <source>
        <strain evidence="2 3">DY32-46</strain>
    </source>
</reference>
<dbReference type="Proteomes" id="UP000264006">
    <property type="component" value="Chromosome"/>
</dbReference>
<dbReference type="EMBL" id="CP031165">
    <property type="protein sequence ID" value="AXV06722.1"/>
    <property type="molecule type" value="Genomic_DNA"/>
</dbReference>
<keyword evidence="3" id="KW-1185">Reference proteome</keyword>
<dbReference type="InterPro" id="IPR036271">
    <property type="entry name" value="Tet_transcr_reg_TetR-rel_C_sf"/>
</dbReference>
<accession>A0A346XWX5</accession>